<dbReference type="AlphaFoldDB" id="A0A3R9WZS2"/>
<reference evidence="1 2" key="1">
    <citation type="submission" date="2018-10" db="EMBL/GenBank/DDBJ databases">
        <title>Co-occurring genomic capacity for anaerobic methane metabolism and dissimilatory sulfite reduction discovered in the Korarchaeota.</title>
        <authorList>
            <person name="Mckay L.J."/>
            <person name="Dlakic M."/>
            <person name="Fields M.W."/>
            <person name="Delmont T.O."/>
            <person name="Eren A.M."/>
            <person name="Jay Z.J."/>
            <person name="Klingelsmith K.B."/>
            <person name="Rusch D.B."/>
            <person name="Inskeep W.P."/>
        </authorList>
    </citation>
    <scope>NUCLEOTIDE SEQUENCE [LARGE SCALE GENOMIC DNA]</scope>
    <source>
        <strain evidence="1 2">MDKW</strain>
    </source>
</reference>
<keyword evidence="2" id="KW-1185">Reference proteome</keyword>
<name>A0A3R9WZS2_9CREN</name>
<organism evidence="1 2">
    <name type="scientific">Candidatus Methanodesulfokora washburnensis</name>
    <dbReference type="NCBI Taxonomy" id="2478471"/>
    <lineage>
        <taxon>Archaea</taxon>
        <taxon>Thermoproteota</taxon>
        <taxon>Candidatus Korarchaeia</taxon>
        <taxon>Candidatus Korarchaeia incertae sedis</taxon>
        <taxon>Candidatus Methanodesulfokora</taxon>
    </lineage>
</organism>
<dbReference type="Proteomes" id="UP000277582">
    <property type="component" value="Unassembled WGS sequence"/>
</dbReference>
<dbReference type="RefSeq" id="WP_125673011.1">
    <property type="nucleotide sequence ID" value="NZ_RCOS01000177.1"/>
</dbReference>
<comment type="caution">
    <text evidence="1">The sequence shown here is derived from an EMBL/GenBank/DDBJ whole genome shotgun (WGS) entry which is preliminary data.</text>
</comment>
<evidence type="ECO:0000313" key="1">
    <source>
        <dbReference type="EMBL" id="RSN71261.1"/>
    </source>
</evidence>
<protein>
    <submittedName>
        <fullName evidence="1">Uncharacterized protein</fullName>
    </submittedName>
</protein>
<accession>A0A3R9WZS2</accession>
<proteinExistence type="predicted"/>
<dbReference type="EMBL" id="RCOS01000177">
    <property type="protein sequence ID" value="RSN71261.1"/>
    <property type="molecule type" value="Genomic_DNA"/>
</dbReference>
<gene>
    <name evidence="1" type="ORF">D6D85_16280</name>
</gene>
<sequence length="81" mass="9497">MVQIIEEKEEIKMRRRKICPILSLNSPQGEVECLRENCEWYDVFDGECAIRNLKWIAKSLEAIGEIIERESASLYSHLRGE</sequence>
<evidence type="ECO:0000313" key="2">
    <source>
        <dbReference type="Proteomes" id="UP000277582"/>
    </source>
</evidence>